<name>A0A5C2RVD3_9APHY</name>
<proteinExistence type="predicted"/>
<evidence type="ECO:0000313" key="2">
    <source>
        <dbReference type="Proteomes" id="UP000313359"/>
    </source>
</evidence>
<dbReference type="PANTHER" id="PTHR38926">
    <property type="entry name" value="F-BOX DOMAIN CONTAINING PROTEIN, EXPRESSED"/>
    <property type="match status" value="1"/>
</dbReference>
<dbReference type="SUPFAM" id="SSF52047">
    <property type="entry name" value="RNI-like"/>
    <property type="match status" value="1"/>
</dbReference>
<dbReference type="PANTHER" id="PTHR38926:SF5">
    <property type="entry name" value="F-BOX AND LEUCINE-RICH REPEAT PROTEIN 6"/>
    <property type="match status" value="1"/>
</dbReference>
<accession>A0A5C2RVD3</accession>
<organism evidence="1 2">
    <name type="scientific">Lentinus tigrinus ALCF2SS1-6</name>
    <dbReference type="NCBI Taxonomy" id="1328759"/>
    <lineage>
        <taxon>Eukaryota</taxon>
        <taxon>Fungi</taxon>
        <taxon>Dikarya</taxon>
        <taxon>Basidiomycota</taxon>
        <taxon>Agaricomycotina</taxon>
        <taxon>Agaricomycetes</taxon>
        <taxon>Polyporales</taxon>
        <taxon>Polyporaceae</taxon>
        <taxon>Lentinus</taxon>
    </lineage>
</organism>
<sequence length="597" mass="67486">MVMTPVIVVRKRPRNRARAGAFLSLSQQLLRPLQTKLPTVTVTSVWVIMADQSPIANLPSASVRLTIRRKTPCIVDEIPYELLVHIFQSVQWATGWQTPSSQIVPAWISFTWVCRRWRDVALSSPILWTSIRNAGPKSSHGQRWLPIFLERAQGAPLDIDISLRCGKEICAETLRTIEPYSFTIRHFRICLQKLEPGIIAYRTLVFPLIAKMSNLEELTLQVSFFRNDDDMIHATRDHLPSLRTLRAEHQFIPWSSSVYTKLRSLEISPYRNPPSPSEFFQILRGCPDLEGLVFGPGLPRPGAPPAGESEESFFVALPRLRTMKLAGRPSQIEFVSRYIEVPPTCSIDIGLSGTHDHPNSEVAALIPGHRMLQPVLPTCTTFSLSVDHDSHHARVDLVMKGRENHLHMTSAQYLFRNERHGPLPLGAETCSELLKVLRPSPLTEFRLVLDSVELIEREVWIDCFSRFPLLETIAFGPHFPSFHPPDSFLNALTSSETEGTSVSLDRLRVLELTSIRLNDAVSQDILSMLRHRASRGVPLSELVLKGCYCDPDVDIDTLKETLQKLVKLSIRYPTDPLACCGHFGDCEKFQYHDFVST</sequence>
<dbReference type="EMBL" id="ML122304">
    <property type="protein sequence ID" value="RPD54555.1"/>
    <property type="molecule type" value="Genomic_DNA"/>
</dbReference>
<dbReference type="Proteomes" id="UP000313359">
    <property type="component" value="Unassembled WGS sequence"/>
</dbReference>
<protein>
    <submittedName>
        <fullName evidence="1">Uncharacterized protein</fullName>
    </submittedName>
</protein>
<dbReference type="InterPro" id="IPR032675">
    <property type="entry name" value="LRR_dom_sf"/>
</dbReference>
<dbReference type="Gene3D" id="3.80.10.10">
    <property type="entry name" value="Ribonuclease Inhibitor"/>
    <property type="match status" value="1"/>
</dbReference>
<dbReference type="STRING" id="1328759.A0A5C2RVD3"/>
<dbReference type="AlphaFoldDB" id="A0A5C2RVD3"/>
<keyword evidence="2" id="KW-1185">Reference proteome</keyword>
<evidence type="ECO:0000313" key="1">
    <source>
        <dbReference type="EMBL" id="RPD54555.1"/>
    </source>
</evidence>
<gene>
    <name evidence="1" type="ORF">L227DRAFT_344913</name>
</gene>
<dbReference type="OrthoDB" id="2757234at2759"/>
<reference evidence="1" key="1">
    <citation type="journal article" date="2018" name="Genome Biol. Evol.">
        <title>Genomics and development of Lentinus tigrinus, a white-rot wood-decaying mushroom with dimorphic fruiting bodies.</title>
        <authorList>
            <person name="Wu B."/>
            <person name="Xu Z."/>
            <person name="Knudson A."/>
            <person name="Carlson A."/>
            <person name="Chen N."/>
            <person name="Kovaka S."/>
            <person name="LaButti K."/>
            <person name="Lipzen A."/>
            <person name="Pennachio C."/>
            <person name="Riley R."/>
            <person name="Schakwitz W."/>
            <person name="Umezawa K."/>
            <person name="Ohm R.A."/>
            <person name="Grigoriev I.V."/>
            <person name="Nagy L.G."/>
            <person name="Gibbons J."/>
            <person name="Hibbett D."/>
        </authorList>
    </citation>
    <scope>NUCLEOTIDE SEQUENCE [LARGE SCALE GENOMIC DNA]</scope>
    <source>
        <strain evidence="1">ALCF2SS1-6</strain>
    </source>
</reference>
<dbReference type="Gene3D" id="1.20.1280.50">
    <property type="match status" value="1"/>
</dbReference>